<keyword evidence="6 11" id="KW-0479">Metal-binding</keyword>
<dbReference type="EMBL" id="JAFCIX010000330">
    <property type="protein sequence ID" value="KAH6594657.1"/>
    <property type="molecule type" value="Genomic_DNA"/>
</dbReference>
<dbReference type="SUPFAM" id="SSF55486">
    <property type="entry name" value="Metalloproteases ('zincins'), catalytic domain"/>
    <property type="match status" value="1"/>
</dbReference>
<reference evidence="12 13" key="1">
    <citation type="submission" date="2021-02" db="EMBL/GenBank/DDBJ databases">
        <title>Variation within the Batrachochytrium salamandrivorans European outbreak.</title>
        <authorList>
            <person name="Kelly M."/>
            <person name="Pasmans F."/>
            <person name="Shea T.P."/>
            <person name="Munoz J.F."/>
            <person name="Carranza S."/>
            <person name="Cuomo C.A."/>
            <person name="Martel A."/>
        </authorList>
    </citation>
    <scope>NUCLEOTIDE SEQUENCE [LARGE SCALE GENOMIC DNA]</scope>
    <source>
        <strain evidence="12 13">AMFP18/2</strain>
    </source>
</reference>
<evidence type="ECO:0000256" key="6">
    <source>
        <dbReference type="ARBA" id="ARBA00022723"/>
    </source>
</evidence>
<comment type="cofactor">
    <cofactor evidence="1 11">
        <name>Zn(2+)</name>
        <dbReference type="ChEBI" id="CHEBI:29105"/>
    </cofactor>
</comment>
<keyword evidence="8 11" id="KW-0862">Zinc</keyword>
<evidence type="ECO:0000256" key="10">
    <source>
        <dbReference type="ARBA" id="ARBA00023145"/>
    </source>
</evidence>
<keyword evidence="7 11" id="KW-0378">Hydrolase</keyword>
<dbReference type="CDD" id="cd09596">
    <property type="entry name" value="M36"/>
    <property type="match status" value="1"/>
</dbReference>
<gene>
    <name evidence="12" type="ORF">BASA50_006335</name>
</gene>
<dbReference type="Pfam" id="PF02128">
    <property type="entry name" value="Peptidase_M36"/>
    <property type="match status" value="1"/>
</dbReference>
<sequence length="590" mass="65812">MVAIPFLLVLTLASSAMVVNSMESDVKVDSIPSLHRGNPKPPKVPTESVYEWIPSNRPTRKKTSNWHSVRIGLKYLLQKLNLKLNEFQVMTKFTDKSKTTHVYGVSLYQGLPIGNLHAGVHIKNGHVFFYSITVNSDQRLTKRSLPISESNSEIPAEEAVKRAEAHFDTPFYPDISPAKEYYMLGNRDMMPVWKFQLKDYLTNKWLEVKVDATNGKYYNRSNIISSTDFQQNFAYTAIKLPNKSPEDGFSTIVDPENIQSSPNGWTHGYETYGNNAISHYMGDTRSWATNSRVFGTQFDPTLPPQTPANIGAGVVNAFYAGNFQHSNFDKGGEERDPIIISIQPSHTANNAGFQTFPDGQPGLLFLGTHTLTNPARDSALDNDVLIHELGHGLSQRLVGGAWTVQCLSTTESLGMGEGYSDILVVIFTATSTDTRWTKKSQGAYTMGDPKGVRRVLYTTDMEENHLTYKDGLGEQDVYYLGEIWASLLLEVYWNFVDKYGFSADLHDATQRKGNIMFLQIFVGALMIQPCRPTFISARDSMLAADDAYYGGANKCLIFRGFAKRGLGIGADSSFTNSNSIPLECKDHQDL</sequence>
<keyword evidence="9 11" id="KW-0482">Metalloprotease</keyword>
<evidence type="ECO:0000313" key="12">
    <source>
        <dbReference type="EMBL" id="KAH6594657.1"/>
    </source>
</evidence>
<dbReference type="EC" id="3.4.24.-" evidence="11"/>
<organism evidence="12 13">
    <name type="scientific">Batrachochytrium salamandrivorans</name>
    <dbReference type="NCBI Taxonomy" id="1357716"/>
    <lineage>
        <taxon>Eukaryota</taxon>
        <taxon>Fungi</taxon>
        <taxon>Fungi incertae sedis</taxon>
        <taxon>Chytridiomycota</taxon>
        <taxon>Chytridiomycota incertae sedis</taxon>
        <taxon>Chytridiomycetes</taxon>
        <taxon>Rhizophydiales</taxon>
        <taxon>Rhizophydiales incertae sedis</taxon>
        <taxon>Batrachochytrium</taxon>
    </lineage>
</organism>
<dbReference type="Proteomes" id="UP001648503">
    <property type="component" value="Unassembled WGS sequence"/>
</dbReference>
<dbReference type="InterPro" id="IPR001842">
    <property type="entry name" value="Peptidase_M36"/>
</dbReference>
<evidence type="ECO:0000256" key="2">
    <source>
        <dbReference type="ARBA" id="ARBA00004613"/>
    </source>
</evidence>
<protein>
    <recommendedName>
        <fullName evidence="11">Extracellular metalloproteinase</fullName>
        <ecNumber evidence="11">3.4.24.-</ecNumber>
    </recommendedName>
    <alternativeName>
        <fullName evidence="11">Fungalysin</fullName>
    </alternativeName>
</protein>
<keyword evidence="10 11" id="KW-0865">Zymogen</keyword>
<evidence type="ECO:0000313" key="13">
    <source>
        <dbReference type="Proteomes" id="UP001648503"/>
    </source>
</evidence>
<name>A0ABQ8FD16_9FUNG</name>
<dbReference type="InterPro" id="IPR027268">
    <property type="entry name" value="Peptidase_M4/M1_CTD_sf"/>
</dbReference>
<evidence type="ECO:0000256" key="3">
    <source>
        <dbReference type="ARBA" id="ARBA00006006"/>
    </source>
</evidence>
<evidence type="ECO:0000256" key="7">
    <source>
        <dbReference type="ARBA" id="ARBA00022801"/>
    </source>
</evidence>
<dbReference type="Gene3D" id="1.10.390.10">
    <property type="entry name" value="Neutral Protease Domain 2"/>
    <property type="match status" value="1"/>
</dbReference>
<evidence type="ECO:0000256" key="5">
    <source>
        <dbReference type="ARBA" id="ARBA00022670"/>
    </source>
</evidence>
<dbReference type="PANTHER" id="PTHR33478:SF1">
    <property type="entry name" value="EXTRACELLULAR METALLOPROTEINASE MEP"/>
    <property type="match status" value="1"/>
</dbReference>
<evidence type="ECO:0000256" key="11">
    <source>
        <dbReference type="RuleBase" id="RU364017"/>
    </source>
</evidence>
<evidence type="ECO:0000256" key="9">
    <source>
        <dbReference type="ARBA" id="ARBA00023049"/>
    </source>
</evidence>
<evidence type="ECO:0000256" key="1">
    <source>
        <dbReference type="ARBA" id="ARBA00001947"/>
    </source>
</evidence>
<evidence type="ECO:0000256" key="8">
    <source>
        <dbReference type="ARBA" id="ARBA00022833"/>
    </source>
</evidence>
<comment type="caution">
    <text evidence="12">The sequence shown here is derived from an EMBL/GenBank/DDBJ whole genome shotgun (WGS) entry which is preliminary data.</text>
</comment>
<evidence type="ECO:0000256" key="4">
    <source>
        <dbReference type="ARBA" id="ARBA00022525"/>
    </source>
</evidence>
<keyword evidence="4 11" id="KW-0964">Secreted</keyword>
<comment type="subcellular location">
    <subcellularLocation>
        <location evidence="2 11">Secreted</location>
    </subcellularLocation>
</comment>
<feature type="signal peptide" evidence="11">
    <location>
        <begin position="1"/>
        <end position="21"/>
    </location>
</feature>
<dbReference type="PANTHER" id="PTHR33478">
    <property type="entry name" value="EXTRACELLULAR METALLOPROTEINASE MEP"/>
    <property type="match status" value="1"/>
</dbReference>
<keyword evidence="13" id="KW-1185">Reference proteome</keyword>
<accession>A0ABQ8FD16</accession>
<dbReference type="InterPro" id="IPR050371">
    <property type="entry name" value="Fungal_virulence_M36"/>
</dbReference>
<keyword evidence="5 11" id="KW-0645">Protease</keyword>
<comment type="similarity">
    <text evidence="3 11">Belongs to the peptidase M36 family.</text>
</comment>
<proteinExistence type="inferred from homology"/>
<feature type="chain" id="PRO_5044996941" description="Extracellular metalloproteinase" evidence="11">
    <location>
        <begin position="22"/>
        <end position="590"/>
    </location>
</feature>
<dbReference type="Gene3D" id="3.10.170.10">
    <property type="match status" value="1"/>
</dbReference>
<keyword evidence="11" id="KW-0732">Signal</keyword>